<dbReference type="EMBL" id="CAJVPK010000472">
    <property type="protein sequence ID" value="CAG8514803.1"/>
    <property type="molecule type" value="Genomic_DNA"/>
</dbReference>
<evidence type="ECO:0000313" key="3">
    <source>
        <dbReference type="EMBL" id="CAG8514803.1"/>
    </source>
</evidence>
<dbReference type="Gene3D" id="1.10.510.10">
    <property type="entry name" value="Transferase(Phosphotransferase) domain 1"/>
    <property type="match status" value="1"/>
</dbReference>
<organism evidence="3 4">
    <name type="scientific">Diversispora eburnea</name>
    <dbReference type="NCBI Taxonomy" id="1213867"/>
    <lineage>
        <taxon>Eukaryota</taxon>
        <taxon>Fungi</taxon>
        <taxon>Fungi incertae sedis</taxon>
        <taxon>Mucoromycota</taxon>
        <taxon>Glomeromycotina</taxon>
        <taxon>Glomeromycetes</taxon>
        <taxon>Diversisporales</taxon>
        <taxon>Diversisporaceae</taxon>
        <taxon>Diversispora</taxon>
    </lineage>
</organism>
<evidence type="ECO:0000256" key="1">
    <source>
        <dbReference type="SAM" id="MobiDB-lite"/>
    </source>
</evidence>
<comment type="caution">
    <text evidence="3">The sequence shown here is derived from an EMBL/GenBank/DDBJ whole genome shotgun (WGS) entry which is preliminary data.</text>
</comment>
<name>A0A9N9A1R1_9GLOM</name>
<reference evidence="3" key="1">
    <citation type="submission" date="2021-06" db="EMBL/GenBank/DDBJ databases">
        <authorList>
            <person name="Kallberg Y."/>
            <person name="Tangrot J."/>
            <person name="Rosling A."/>
        </authorList>
    </citation>
    <scope>NUCLEOTIDE SEQUENCE</scope>
    <source>
        <strain evidence="3">AZ414A</strain>
    </source>
</reference>
<dbReference type="InterPro" id="IPR011009">
    <property type="entry name" value="Kinase-like_dom_sf"/>
</dbReference>
<dbReference type="AlphaFoldDB" id="A0A9N9A1R1"/>
<evidence type="ECO:0000313" key="4">
    <source>
        <dbReference type="Proteomes" id="UP000789706"/>
    </source>
</evidence>
<dbReference type="SUPFAM" id="SSF56112">
    <property type="entry name" value="Protein kinase-like (PK-like)"/>
    <property type="match status" value="1"/>
</dbReference>
<accession>A0A9N9A1R1</accession>
<evidence type="ECO:0000259" key="2">
    <source>
        <dbReference type="Pfam" id="PF07714"/>
    </source>
</evidence>
<dbReference type="OrthoDB" id="3256376at2759"/>
<dbReference type="InterPro" id="IPR001245">
    <property type="entry name" value="Ser-Thr/Tyr_kinase_cat_dom"/>
</dbReference>
<gene>
    <name evidence="3" type="ORF">DEBURN_LOCUS5362</name>
</gene>
<dbReference type="GO" id="GO:0004672">
    <property type="term" value="F:protein kinase activity"/>
    <property type="evidence" value="ECO:0007669"/>
    <property type="project" value="InterPro"/>
</dbReference>
<protein>
    <submittedName>
        <fullName evidence="3">9301_t:CDS:1</fullName>
    </submittedName>
</protein>
<sequence>MVLYEIATGGKMPFEEIESDDIFKRSICEDKRPDLNLISNVSAEYKEIMIKGWASNRQDRPTITQMFEVLDKLHHERDTSEFDTGNIIIDTTFSSGSTSTPPVPSIKIENKLKLLSPGAFSYKKKSNSSSSQISMYSNSSSRSELPSLIPRHTRSSSRSSCNSSISSSEYDGHDYMSHKYFLVETDPSDKFCEDHLDLSDHGDSENLLETFQFRKRSLKNNEIIGDLNLAYEYERDAKYTRAFKIFKQYAELGSADAQFKAGKLLRTDKFKFDLCKARRFAAKYFYEAAKQGHTDAQYEYGTYIIRTPNIFNQSIKIREEALDFIIKASNQKNIKAMKFYSELLSKDGHKYGVKLDLPKADKLKELIEHENIKQHQKCKT</sequence>
<feature type="region of interest" description="Disordered" evidence="1">
    <location>
        <begin position="121"/>
        <end position="168"/>
    </location>
</feature>
<feature type="compositionally biased region" description="Low complexity" evidence="1">
    <location>
        <begin position="127"/>
        <end position="147"/>
    </location>
</feature>
<feature type="compositionally biased region" description="Low complexity" evidence="1">
    <location>
        <begin position="156"/>
        <end position="168"/>
    </location>
</feature>
<keyword evidence="4" id="KW-1185">Reference proteome</keyword>
<dbReference type="SUPFAM" id="SSF81901">
    <property type="entry name" value="HCP-like"/>
    <property type="match status" value="1"/>
</dbReference>
<feature type="domain" description="Serine-threonine/tyrosine-protein kinase catalytic" evidence="2">
    <location>
        <begin position="2"/>
        <end position="69"/>
    </location>
</feature>
<dbReference type="InterPro" id="IPR011990">
    <property type="entry name" value="TPR-like_helical_dom_sf"/>
</dbReference>
<dbReference type="Gene3D" id="1.25.40.10">
    <property type="entry name" value="Tetratricopeptide repeat domain"/>
    <property type="match status" value="1"/>
</dbReference>
<dbReference type="Pfam" id="PF07714">
    <property type="entry name" value="PK_Tyr_Ser-Thr"/>
    <property type="match status" value="1"/>
</dbReference>
<dbReference type="Proteomes" id="UP000789706">
    <property type="component" value="Unassembled WGS sequence"/>
</dbReference>
<proteinExistence type="predicted"/>